<protein>
    <submittedName>
        <fullName evidence="1">Predicted protein</fullName>
    </submittedName>
</protein>
<reference evidence="1 2" key="1">
    <citation type="journal article" date="2009" name="Science">
        <title>Green evolution and dynamic adaptations revealed by genomes of the marine picoeukaryotes Micromonas.</title>
        <authorList>
            <person name="Worden A.Z."/>
            <person name="Lee J.H."/>
            <person name="Mock T."/>
            <person name="Rouze P."/>
            <person name="Simmons M.P."/>
            <person name="Aerts A.L."/>
            <person name="Allen A.E."/>
            <person name="Cuvelier M.L."/>
            <person name="Derelle E."/>
            <person name="Everett M.V."/>
            <person name="Foulon E."/>
            <person name="Grimwood J."/>
            <person name="Gundlach H."/>
            <person name="Henrissat B."/>
            <person name="Napoli C."/>
            <person name="McDonald S.M."/>
            <person name="Parker M.S."/>
            <person name="Rombauts S."/>
            <person name="Salamov A."/>
            <person name="Von Dassow P."/>
            <person name="Badger J.H."/>
            <person name="Coutinho P.M."/>
            <person name="Demir E."/>
            <person name="Dubchak I."/>
            <person name="Gentemann C."/>
            <person name="Eikrem W."/>
            <person name="Gready J.E."/>
            <person name="John U."/>
            <person name="Lanier W."/>
            <person name="Lindquist E.A."/>
            <person name="Lucas S."/>
            <person name="Mayer K.F."/>
            <person name="Moreau H."/>
            <person name="Not F."/>
            <person name="Otillar R."/>
            <person name="Panaud O."/>
            <person name="Pangilinan J."/>
            <person name="Paulsen I."/>
            <person name="Piegu B."/>
            <person name="Poliakov A."/>
            <person name="Robbens S."/>
            <person name="Schmutz J."/>
            <person name="Toulza E."/>
            <person name="Wyss T."/>
            <person name="Zelensky A."/>
            <person name="Zhou K."/>
            <person name="Armbrust E.V."/>
            <person name="Bhattacharya D."/>
            <person name="Goodenough U.W."/>
            <person name="Van de Peer Y."/>
            <person name="Grigoriev I.V."/>
        </authorList>
    </citation>
    <scope>NUCLEOTIDE SEQUENCE [LARGE SCALE GENOMIC DNA]</scope>
    <source>
        <strain evidence="1 2">CCMP1545</strain>
    </source>
</reference>
<dbReference type="AlphaFoldDB" id="C1N7F0"/>
<name>C1N7F0_MICPC</name>
<proteinExistence type="predicted"/>
<gene>
    <name evidence="1" type="ORF">MICPUCDRAFT_53669</name>
</gene>
<sequence>MSPPQRRRSARLAVAVARAIDDDDGRSIDDPRRANAALEEEVRSPCEAARSPSLLERLHADANDVFTEHVLLRLDDGDLAVLATVNRKMRDVVFESPVGDVRDVAAVRRELARVPNFVVSIGRLAWAKE</sequence>
<organism evidence="2">
    <name type="scientific">Micromonas pusilla (strain CCMP1545)</name>
    <name type="common">Picoplanktonic green alga</name>
    <dbReference type="NCBI Taxonomy" id="564608"/>
    <lineage>
        <taxon>Eukaryota</taxon>
        <taxon>Viridiplantae</taxon>
        <taxon>Chlorophyta</taxon>
        <taxon>Mamiellophyceae</taxon>
        <taxon>Mamiellales</taxon>
        <taxon>Mamiellaceae</taxon>
        <taxon>Micromonas</taxon>
    </lineage>
</organism>
<dbReference type="GeneID" id="9689329"/>
<keyword evidence="2" id="KW-1185">Reference proteome</keyword>
<dbReference type="EMBL" id="GG663749">
    <property type="protein sequence ID" value="EEH52261.1"/>
    <property type="molecule type" value="Genomic_DNA"/>
</dbReference>
<dbReference type="Proteomes" id="UP000001876">
    <property type="component" value="Unassembled WGS sequence"/>
</dbReference>
<dbReference type="RefSeq" id="XP_003063888.1">
    <property type="nucleotide sequence ID" value="XM_003063842.1"/>
</dbReference>
<accession>C1N7F0</accession>
<dbReference type="KEGG" id="mpp:MICPUCDRAFT_53669"/>
<evidence type="ECO:0000313" key="1">
    <source>
        <dbReference type="EMBL" id="EEH52261.1"/>
    </source>
</evidence>
<evidence type="ECO:0000313" key="2">
    <source>
        <dbReference type="Proteomes" id="UP000001876"/>
    </source>
</evidence>